<dbReference type="EMBL" id="CAJJDN010000047">
    <property type="protein sequence ID" value="CAD8084891.1"/>
    <property type="molecule type" value="Genomic_DNA"/>
</dbReference>
<dbReference type="Proteomes" id="UP000692954">
    <property type="component" value="Unassembled WGS sequence"/>
</dbReference>
<proteinExistence type="predicted"/>
<accession>A0A8S1N440</accession>
<comment type="caution">
    <text evidence="1">The sequence shown here is derived from an EMBL/GenBank/DDBJ whole genome shotgun (WGS) entry which is preliminary data.</text>
</comment>
<gene>
    <name evidence="1" type="ORF">PSON_ATCC_30995.1.T0470234</name>
</gene>
<dbReference type="OrthoDB" id="307213at2759"/>
<keyword evidence="2" id="KW-1185">Reference proteome</keyword>
<evidence type="ECO:0000313" key="1">
    <source>
        <dbReference type="EMBL" id="CAD8084891.1"/>
    </source>
</evidence>
<organism evidence="1 2">
    <name type="scientific">Paramecium sonneborni</name>
    <dbReference type="NCBI Taxonomy" id="65129"/>
    <lineage>
        <taxon>Eukaryota</taxon>
        <taxon>Sar</taxon>
        <taxon>Alveolata</taxon>
        <taxon>Ciliophora</taxon>
        <taxon>Intramacronucleata</taxon>
        <taxon>Oligohymenophorea</taxon>
        <taxon>Peniculida</taxon>
        <taxon>Parameciidae</taxon>
        <taxon>Paramecium</taxon>
    </lineage>
</organism>
<reference evidence="1" key="1">
    <citation type="submission" date="2021-01" db="EMBL/GenBank/DDBJ databases">
        <authorList>
            <consortium name="Genoscope - CEA"/>
            <person name="William W."/>
        </authorList>
    </citation>
    <scope>NUCLEOTIDE SEQUENCE</scope>
</reference>
<dbReference type="AlphaFoldDB" id="A0A8S1N440"/>
<protein>
    <submittedName>
        <fullName evidence="1">Uncharacterized protein</fullName>
    </submittedName>
</protein>
<sequence>MNSMKFSNKPSLQTLKASKFSLIAIEQRSPNSTKLMKLKQSCLISNQSPKFKTERTKTFNFGESDQKATTKMGNLKEKIGKLIILLQKTKGQKDISFQVKVEEMIDQMMKLSRVDIRILKQLRQIKDEKEQKEQSQLKTILFINRQQNQIEQLKKRCLEYN</sequence>
<name>A0A8S1N440_9CILI</name>
<evidence type="ECO:0000313" key="2">
    <source>
        <dbReference type="Proteomes" id="UP000692954"/>
    </source>
</evidence>